<feature type="disulfide bond" evidence="1">
    <location>
        <begin position="387"/>
        <end position="396"/>
    </location>
</feature>
<dbReference type="SMART" id="SM00220">
    <property type="entry name" value="S_TKc"/>
    <property type="match status" value="1"/>
</dbReference>
<evidence type="ECO:0000313" key="7">
    <source>
        <dbReference type="Proteomes" id="UP000014680"/>
    </source>
</evidence>
<dbReference type="Gene3D" id="2.10.25.10">
    <property type="entry name" value="Laminin"/>
    <property type="match status" value="1"/>
</dbReference>
<dbReference type="InterPro" id="IPR001245">
    <property type="entry name" value="Ser-Thr/Tyr_kinase_cat_dom"/>
</dbReference>
<sequence>MTCILLILLVPLSSSFLCSKGCSSCMADYTCNTTCSDTFDDDHTCNLCKWSSPSALNPEAYLMNSEGQCLKSNSILSKNRWMPDDQYIQEIFPNIPTPILLDLNTPLDYSFCRYPMKYRVGKWFKLNMTPIKNNYMYAIVDKNRDDVSMSMDITNSKRDAKSGNCMAHTSSPMSSRNVIIKGNFFHSDYVNNGTQEIVFTFFISTDTVKTINATLTVTFSVFQLKDNTTIISQKETDEMVKNLSIVREVKYSFDTIGIYYYPTCMPTFLSKIVIFTITFDANYSLLLSTKRSNKLNYFLLNKIIFTNDSLIALCERLWSGSKVSTLESEQEGILANIQGAKNERKFSLFTQDYYSDVLFTYQVICPNHCNAENGQGECVTSEAKCVCKSGYGGDDCHLLCYYHDNWQVKDHDDLCYFGSNGCDQYCKCESGYTLQNNLCVSNYCHDDNKLDIEECKRSEYGCAQNCYCDTANGFFFNNTSFKCQSINCGNNKIDQVHWGTKSLKDEECDGGVNCNDQCLCIKGYITNPEETTSCKLKSIGGGAIAGIVIGGIVFVVILITIIITVILLVLNYKQIDIEVFREQQPTYYYYINGSVNCEPNKESKFEVDPEQLDFGNSTSATAIMDTRYENIQVKNRSRNKYMMVIFHTPNTPKYVFHFDPQVAIMRPRASGYVTCYMTLYCTTKLKGMKIPYTVWFSHSRGTLNEIALLLKDKNFETWNNSDQRNMDKLSKSVLKKYHHNLILATDAASSTHIDMDELSISEKPIAEGAMGRVYMGSYRSVAVAVKQFRWEKLDEDEVAELKKNVVAECEMMAKLRNPFIASYIGSVTYIPQVSMVIQFFILGSLGEYLRQEKEDYVKMPYKLKVRMLFDTSRGMQFLHENRIMHLDLKPDNLLVNSLDCNSACTIKITDFGTSRFKKKSITNSEDKGLGTPIYAAPETFKDEYTFAGDVYSFAITAWELYYQVEPYAQLKSIFDIKRHVEEGKRLSFDQNIPTLYKNMIMECWRADPKDRPSFDQVCNSIVKIDEDVNNHLEEGNQNEKIVEIVNKRTDRIQKQINSISE</sequence>
<dbReference type="Gene3D" id="1.10.510.10">
    <property type="entry name" value="Transferase(Phosphotransferase) domain 1"/>
    <property type="match status" value="1"/>
</dbReference>
<dbReference type="InterPro" id="IPR053215">
    <property type="entry name" value="TKL_Ser/Thr_kinase"/>
</dbReference>
<evidence type="ECO:0000313" key="6">
    <source>
        <dbReference type="EMBL" id="ELP91888.1"/>
    </source>
</evidence>
<feature type="domain" description="EGF-like" evidence="5">
    <location>
        <begin position="361"/>
        <end position="397"/>
    </location>
</feature>
<protein>
    <submittedName>
        <fullName evidence="6">Serine-threonine protein kinase, putative</fullName>
        <ecNumber evidence="6">2.7.11.25</ecNumber>
    </submittedName>
</protein>
<dbReference type="PROSITE" id="PS00108">
    <property type="entry name" value="PROTEIN_KINASE_ST"/>
    <property type="match status" value="1"/>
</dbReference>
<dbReference type="VEuPathDB" id="AmoebaDB:EIN_398180"/>
<dbReference type="KEGG" id="eiv:EIN_398180"/>
<dbReference type="PROSITE" id="PS50026">
    <property type="entry name" value="EGF_3"/>
    <property type="match status" value="1"/>
</dbReference>
<evidence type="ECO:0000259" key="4">
    <source>
        <dbReference type="PROSITE" id="PS50011"/>
    </source>
</evidence>
<dbReference type="PROSITE" id="PS50011">
    <property type="entry name" value="PROTEIN_KINASE_DOM"/>
    <property type="match status" value="1"/>
</dbReference>
<keyword evidence="6" id="KW-0418">Kinase</keyword>
<feature type="chain" id="PRO_5011977519" evidence="3">
    <location>
        <begin position="16"/>
        <end position="1061"/>
    </location>
</feature>
<dbReference type="InterPro" id="IPR011009">
    <property type="entry name" value="Kinase-like_dom_sf"/>
</dbReference>
<dbReference type="InterPro" id="IPR008271">
    <property type="entry name" value="Ser/Thr_kinase_AS"/>
</dbReference>
<dbReference type="InterPro" id="IPR000742">
    <property type="entry name" value="EGF"/>
</dbReference>
<keyword evidence="2" id="KW-0472">Membrane</keyword>
<keyword evidence="2" id="KW-1133">Transmembrane helix</keyword>
<keyword evidence="2" id="KW-0812">Transmembrane</keyword>
<keyword evidence="7" id="KW-1185">Reference proteome</keyword>
<dbReference type="InterPro" id="IPR000719">
    <property type="entry name" value="Prot_kinase_dom"/>
</dbReference>
<dbReference type="GO" id="GO:0005524">
    <property type="term" value="F:ATP binding"/>
    <property type="evidence" value="ECO:0007669"/>
    <property type="project" value="InterPro"/>
</dbReference>
<dbReference type="PRINTS" id="PR00109">
    <property type="entry name" value="TYRKINASE"/>
</dbReference>
<dbReference type="EMBL" id="KB206411">
    <property type="protein sequence ID" value="ELP91888.1"/>
    <property type="molecule type" value="Genomic_DNA"/>
</dbReference>
<feature type="transmembrane region" description="Helical" evidence="2">
    <location>
        <begin position="820"/>
        <end position="841"/>
    </location>
</feature>
<keyword evidence="6" id="KW-0808">Transferase</keyword>
<feature type="domain" description="Protein kinase" evidence="4">
    <location>
        <begin position="759"/>
        <end position="1028"/>
    </location>
</feature>
<evidence type="ECO:0000259" key="5">
    <source>
        <dbReference type="PROSITE" id="PS50026"/>
    </source>
</evidence>
<dbReference type="PROSITE" id="PS00022">
    <property type="entry name" value="EGF_1"/>
    <property type="match status" value="1"/>
</dbReference>
<dbReference type="RefSeq" id="XP_004258659.1">
    <property type="nucleotide sequence ID" value="XM_004258611.1"/>
</dbReference>
<dbReference type="EC" id="2.7.11.25" evidence="6"/>
<dbReference type="PANTHER" id="PTHR45756:SF1">
    <property type="entry name" value="PROTEIN KINASE DOMAIN CONTAINING PROTEIN"/>
    <property type="match status" value="1"/>
</dbReference>
<keyword evidence="1" id="KW-0245">EGF-like domain</keyword>
<evidence type="ECO:0000256" key="1">
    <source>
        <dbReference type="PROSITE-ProRule" id="PRU00076"/>
    </source>
</evidence>
<keyword evidence="3" id="KW-0732">Signal</keyword>
<dbReference type="Proteomes" id="UP000014680">
    <property type="component" value="Unassembled WGS sequence"/>
</dbReference>
<evidence type="ECO:0000256" key="2">
    <source>
        <dbReference type="SAM" id="Phobius"/>
    </source>
</evidence>
<dbReference type="SUPFAM" id="SSF56112">
    <property type="entry name" value="Protein kinase-like (PK-like)"/>
    <property type="match status" value="1"/>
</dbReference>
<dbReference type="PANTHER" id="PTHR45756">
    <property type="entry name" value="PALMITOYLTRANSFERASE"/>
    <property type="match status" value="1"/>
</dbReference>
<reference evidence="6 7" key="1">
    <citation type="submission" date="2012-10" db="EMBL/GenBank/DDBJ databases">
        <authorList>
            <person name="Zafar N."/>
            <person name="Inman J."/>
            <person name="Hall N."/>
            <person name="Lorenzi H."/>
            <person name="Caler E."/>
        </authorList>
    </citation>
    <scope>NUCLEOTIDE SEQUENCE [LARGE SCALE GENOMIC DNA]</scope>
    <source>
        <strain evidence="6 7">IP1</strain>
    </source>
</reference>
<accession>A0A0A1UA05</accession>
<feature type="transmembrane region" description="Helical" evidence="2">
    <location>
        <begin position="543"/>
        <end position="570"/>
    </location>
</feature>
<dbReference type="Gene3D" id="3.30.200.20">
    <property type="entry name" value="Phosphorylase Kinase, domain 1"/>
    <property type="match status" value="1"/>
</dbReference>
<name>A0A0A1UA05_ENTIV</name>
<dbReference type="OrthoDB" id="310217at2759"/>
<dbReference type="AlphaFoldDB" id="A0A0A1UA05"/>
<organism evidence="6 7">
    <name type="scientific">Entamoeba invadens IP1</name>
    <dbReference type="NCBI Taxonomy" id="370355"/>
    <lineage>
        <taxon>Eukaryota</taxon>
        <taxon>Amoebozoa</taxon>
        <taxon>Evosea</taxon>
        <taxon>Archamoebae</taxon>
        <taxon>Mastigamoebida</taxon>
        <taxon>Entamoebidae</taxon>
        <taxon>Entamoeba</taxon>
    </lineage>
</organism>
<gene>
    <name evidence="6" type="ORF">EIN_398180</name>
</gene>
<keyword evidence="1" id="KW-1015">Disulfide bond</keyword>
<dbReference type="Pfam" id="PF07714">
    <property type="entry name" value="PK_Tyr_Ser-Thr"/>
    <property type="match status" value="1"/>
</dbReference>
<dbReference type="GeneID" id="14890819"/>
<evidence type="ECO:0000256" key="3">
    <source>
        <dbReference type="SAM" id="SignalP"/>
    </source>
</evidence>
<comment type="caution">
    <text evidence="1">Lacks conserved residue(s) required for the propagation of feature annotation.</text>
</comment>
<proteinExistence type="predicted"/>
<feature type="signal peptide" evidence="3">
    <location>
        <begin position="1"/>
        <end position="15"/>
    </location>
</feature>
<dbReference type="GO" id="GO:0004709">
    <property type="term" value="F:MAP kinase kinase kinase activity"/>
    <property type="evidence" value="ECO:0007669"/>
    <property type="project" value="UniProtKB-EC"/>
</dbReference>